<feature type="compositionally biased region" description="Low complexity" evidence="2">
    <location>
        <begin position="333"/>
        <end position="346"/>
    </location>
</feature>
<feature type="region of interest" description="Disordered" evidence="2">
    <location>
        <begin position="452"/>
        <end position="476"/>
    </location>
</feature>
<keyword evidence="6" id="KW-1185">Reference proteome</keyword>
<dbReference type="Pfam" id="PF03704">
    <property type="entry name" value="BTAD"/>
    <property type="match status" value="1"/>
</dbReference>
<feature type="compositionally biased region" description="Low complexity" evidence="2">
    <location>
        <begin position="151"/>
        <end position="175"/>
    </location>
</feature>
<feature type="compositionally biased region" description="Pro residues" evidence="2">
    <location>
        <begin position="841"/>
        <end position="854"/>
    </location>
</feature>
<evidence type="ECO:0000313" key="6">
    <source>
        <dbReference type="Proteomes" id="UP000540506"/>
    </source>
</evidence>
<dbReference type="InterPro" id="IPR011990">
    <property type="entry name" value="TPR-like_helical_dom_sf"/>
</dbReference>
<dbReference type="PROSITE" id="PS51782">
    <property type="entry name" value="LYSM"/>
    <property type="match status" value="1"/>
</dbReference>
<dbReference type="Gene3D" id="1.25.40.10">
    <property type="entry name" value="Tetratricopeptide repeat domain"/>
    <property type="match status" value="1"/>
</dbReference>
<proteinExistence type="predicted"/>
<dbReference type="GO" id="GO:0000160">
    <property type="term" value="P:phosphorelay signal transduction system"/>
    <property type="evidence" value="ECO:0007669"/>
    <property type="project" value="UniProtKB-KW"/>
</dbReference>
<feature type="transmembrane region" description="Helical" evidence="3">
    <location>
        <begin position="65"/>
        <end position="92"/>
    </location>
</feature>
<feature type="compositionally biased region" description="Low complexity" evidence="2">
    <location>
        <begin position="385"/>
        <end position="412"/>
    </location>
</feature>
<feature type="compositionally biased region" description="Low complexity" evidence="2">
    <location>
        <begin position="354"/>
        <end position="378"/>
    </location>
</feature>
<feature type="transmembrane region" description="Helical" evidence="3">
    <location>
        <begin position="113"/>
        <end position="134"/>
    </location>
</feature>
<name>A0A7W7RBX0_KITKI</name>
<dbReference type="AlphaFoldDB" id="A0A7W7RBX0"/>
<feature type="region of interest" description="Disordered" evidence="2">
    <location>
        <begin position="784"/>
        <end position="823"/>
    </location>
</feature>
<feature type="domain" description="LysM" evidence="4">
    <location>
        <begin position="250"/>
        <end position="306"/>
    </location>
</feature>
<dbReference type="Proteomes" id="UP000540506">
    <property type="component" value="Unassembled WGS sequence"/>
</dbReference>
<dbReference type="RefSeq" id="WP_184947230.1">
    <property type="nucleotide sequence ID" value="NZ_JACHJV010000004.1"/>
</dbReference>
<feature type="region of interest" description="Disordered" evidence="2">
    <location>
        <begin position="311"/>
        <end position="420"/>
    </location>
</feature>
<feature type="compositionally biased region" description="Pro residues" evidence="2">
    <location>
        <begin position="800"/>
        <end position="814"/>
    </location>
</feature>
<dbReference type="CDD" id="cd00118">
    <property type="entry name" value="LysM"/>
    <property type="match status" value="2"/>
</dbReference>
<feature type="compositionally biased region" description="Basic residues" evidence="2">
    <location>
        <begin position="454"/>
        <end position="466"/>
    </location>
</feature>
<feature type="compositionally biased region" description="Pro residues" evidence="2">
    <location>
        <begin position="314"/>
        <end position="332"/>
    </location>
</feature>
<protein>
    <submittedName>
        <fullName evidence="5">Nucleoid-associated protein YgaU</fullName>
    </submittedName>
</protein>
<evidence type="ECO:0000256" key="3">
    <source>
        <dbReference type="SAM" id="Phobius"/>
    </source>
</evidence>
<dbReference type="InterPro" id="IPR052196">
    <property type="entry name" value="Bact_Kbp"/>
</dbReference>
<keyword evidence="3" id="KW-1133">Transmembrane helix</keyword>
<keyword evidence="3" id="KW-0812">Transmembrane</keyword>
<evidence type="ECO:0000259" key="4">
    <source>
        <dbReference type="PROSITE" id="PS51782"/>
    </source>
</evidence>
<dbReference type="SMART" id="SM00257">
    <property type="entry name" value="LysM"/>
    <property type="match status" value="2"/>
</dbReference>
<accession>A0A7W7RBX0</accession>
<dbReference type="PANTHER" id="PTHR34700">
    <property type="entry name" value="POTASSIUM BINDING PROTEIN KBP"/>
    <property type="match status" value="1"/>
</dbReference>
<dbReference type="SMART" id="SM01043">
    <property type="entry name" value="BTAD"/>
    <property type="match status" value="1"/>
</dbReference>
<dbReference type="EMBL" id="JACHJV010000004">
    <property type="protein sequence ID" value="MBB4929137.1"/>
    <property type="molecule type" value="Genomic_DNA"/>
</dbReference>
<feature type="region of interest" description="Disordered" evidence="2">
    <location>
        <begin position="151"/>
        <end position="185"/>
    </location>
</feature>
<organism evidence="5 6">
    <name type="scientific">Kitasatospora kifunensis</name>
    <name type="common">Streptomyces kifunensis</name>
    <dbReference type="NCBI Taxonomy" id="58351"/>
    <lineage>
        <taxon>Bacteria</taxon>
        <taxon>Bacillati</taxon>
        <taxon>Actinomycetota</taxon>
        <taxon>Actinomycetes</taxon>
        <taxon>Kitasatosporales</taxon>
        <taxon>Streptomycetaceae</taxon>
        <taxon>Kitasatospora</taxon>
    </lineage>
</organism>
<dbReference type="InterPro" id="IPR005158">
    <property type="entry name" value="BTAD"/>
</dbReference>
<keyword evidence="3" id="KW-0472">Membrane</keyword>
<evidence type="ECO:0000313" key="5">
    <source>
        <dbReference type="EMBL" id="MBB4929137.1"/>
    </source>
</evidence>
<evidence type="ECO:0000256" key="1">
    <source>
        <dbReference type="ARBA" id="ARBA00023012"/>
    </source>
</evidence>
<dbReference type="InterPro" id="IPR036779">
    <property type="entry name" value="LysM_dom_sf"/>
</dbReference>
<feature type="compositionally biased region" description="Low complexity" evidence="2">
    <location>
        <begin position="855"/>
        <end position="876"/>
    </location>
</feature>
<sequence>MPRHPARRTSWAADLLRCLASLLALIALLAALPIALYVATRALLPLGLQSLGSPSDLLTQQDTGGLALLVLAAVGWIAWAQFAIATLLEIPAQLRGRTAPRIKLPGFGLSQRAAAGLIGGILILLPTAGGAFAATGAAATAPQPTSARVAATAAAVPTKQSATTASDQSSSSQSTHRTYTVRDSSPADSLWSIAEHELGDGTRWHEIADLNEGHTMVDGSIFRATGEIQPGWVLTLPGTATETDATAAATSVTVQPGDTLTAIAQRSLGDSSDWTQIANLNDGHTMTDGTLFHDPDLIRPGWKVIIPTVTQQQPGPPAAAAPAPATPVPAPAAEPATPTPATTTPATPAPATPSPAASTPQPSASAQAAATAVPTPRTATPPPAASTAPASSPTAKVSTSTPRPAPSASTQTVRTAPVAAEDSSVDIAAIASWGGLGAAGILLVLAARRMQQQRGRRRGERIRMPKPRPAGRTPLDPVDQAAAQLAEFEQRLRASEDPVGAALIDRALRTLAAAIAEQSRPLPALAAVRLDNNTLDLYLEHDSQPVRPFTAVPGSPAHWSCPVTGADLLPDDEARHVVAPYPALSTLGRTTDGATLLVDLESVGALLVAPADASQILRAMAIELATAPWRDDLGVLLAGLGEGLTALDNGYGRIQVMDSTSSALAALTAWQTTVREALAATETPTIHHARAGLTPDAWSPQIAVTATALTAEDAETIDQLLDGTCTAVLATGSATFSPRALRIPPLPGGRITLAGQTFDLVPHQVSDEDYTALLDLFGITEQPAEPEPTETEEPTEQPAPAAPPAPAPALPEQPAPAAGPAELPVEPVEPAEQVELAEPVHPVPTPAPSVPAPAEPLTAEPAPAATRTEPAAASPTGEPEHQDDEDLTLPDPAGPLLTLLGPVTLNGTDAPARPAALARMTEVAAWIALHPNGLTTDLTLDFSPGDPTATASNGQVGALRRWLGTSEDGAPRVTMDIGDGLNLHDVTVDWHHFLALTQRGTPQALAVALDLVKGRPFADTPPRRYTWAEAYRQQMIAAIVDTAAQVAEHRLAAEDPRGALAAAETGIRAEPAAEELYRLAIRAAHQVGDRTTIEHYADRLDTVLEQIGGAEMQPETAQLLQDTLALGSHYAGAPS</sequence>
<dbReference type="PANTHER" id="PTHR34700:SF3">
    <property type="entry name" value="PHAGE-LIKE ELEMENT PBSX PROTEIN XKDQ"/>
    <property type="match status" value="1"/>
</dbReference>
<dbReference type="Gene3D" id="3.10.350.10">
    <property type="entry name" value="LysM domain"/>
    <property type="match status" value="2"/>
</dbReference>
<feature type="compositionally biased region" description="Polar residues" evidence="2">
    <location>
        <begin position="176"/>
        <end position="185"/>
    </location>
</feature>
<reference evidence="5 6" key="1">
    <citation type="submission" date="2020-08" db="EMBL/GenBank/DDBJ databases">
        <title>Sequencing the genomes of 1000 actinobacteria strains.</title>
        <authorList>
            <person name="Klenk H.-P."/>
        </authorList>
    </citation>
    <scope>NUCLEOTIDE SEQUENCE [LARGE SCALE GENOMIC DNA]</scope>
    <source>
        <strain evidence="5 6">DSM 41654</strain>
    </source>
</reference>
<dbReference type="Pfam" id="PF01476">
    <property type="entry name" value="LysM"/>
    <property type="match status" value="1"/>
</dbReference>
<keyword evidence="1" id="KW-0902">Two-component regulatory system</keyword>
<evidence type="ECO:0000256" key="2">
    <source>
        <dbReference type="SAM" id="MobiDB-lite"/>
    </source>
</evidence>
<dbReference type="InterPro" id="IPR018392">
    <property type="entry name" value="LysM"/>
</dbReference>
<gene>
    <name evidence="5" type="ORF">FHR34_008236</name>
</gene>
<comment type="caution">
    <text evidence="5">The sequence shown here is derived from an EMBL/GenBank/DDBJ whole genome shotgun (WGS) entry which is preliminary data.</text>
</comment>
<feature type="region of interest" description="Disordered" evidence="2">
    <location>
        <begin position="840"/>
        <end position="895"/>
    </location>
</feature>